<comment type="caution">
    <text evidence="9">The sequence shown here is derived from an EMBL/GenBank/DDBJ whole genome shotgun (WGS) entry which is preliminary data.</text>
</comment>
<evidence type="ECO:0000256" key="1">
    <source>
        <dbReference type="ARBA" id="ARBA00004273"/>
    </source>
</evidence>
<keyword evidence="3" id="KW-0378">Hydrolase</keyword>
<comment type="similarity">
    <text evidence="6">Belongs to the peptidase S26 family. IMP1 subfamily.</text>
</comment>
<feature type="domain" description="Peptidase S26" evidence="8">
    <location>
        <begin position="14"/>
        <end position="97"/>
    </location>
</feature>
<evidence type="ECO:0000256" key="4">
    <source>
        <dbReference type="ARBA" id="ARBA00023128"/>
    </source>
</evidence>
<dbReference type="GO" id="GO:0006465">
    <property type="term" value="P:signal peptide processing"/>
    <property type="evidence" value="ECO:0007669"/>
    <property type="project" value="InterPro"/>
</dbReference>
<dbReference type="Gene3D" id="2.10.109.10">
    <property type="entry name" value="Umud Fragment, subunit A"/>
    <property type="match status" value="1"/>
</dbReference>
<keyword evidence="4" id="KW-0496">Mitochondrion</keyword>
<dbReference type="Pfam" id="PF10502">
    <property type="entry name" value="Peptidase_S26"/>
    <property type="match status" value="2"/>
</dbReference>
<evidence type="ECO:0000313" key="9">
    <source>
        <dbReference type="EMBL" id="KAF4596026.1"/>
    </source>
</evidence>
<dbReference type="GO" id="GO:0042720">
    <property type="term" value="C:mitochondrial inner membrane peptidase complex"/>
    <property type="evidence" value="ECO:0007669"/>
    <property type="project" value="TreeGrafter"/>
</dbReference>
<evidence type="ECO:0000256" key="2">
    <source>
        <dbReference type="ARBA" id="ARBA00022792"/>
    </source>
</evidence>
<dbReference type="CDD" id="cd06530">
    <property type="entry name" value="S26_SPase_I"/>
    <property type="match status" value="1"/>
</dbReference>
<dbReference type="InterPro" id="IPR036286">
    <property type="entry name" value="LexA/Signal_pep-like_sf"/>
</dbReference>
<reference evidence="9 10" key="1">
    <citation type="journal article" date="2020" name="G3 (Bethesda)">
        <title>Genetic Underpinnings of Host Manipulation by Ophiocordyceps as Revealed by Comparative Transcriptomics.</title>
        <authorList>
            <person name="Will I."/>
            <person name="Das B."/>
            <person name="Trinh T."/>
            <person name="Brachmann A."/>
            <person name="Ohm R.A."/>
            <person name="de Bekker C."/>
        </authorList>
    </citation>
    <scope>NUCLEOTIDE SEQUENCE [LARGE SCALE GENOMIC DNA]</scope>
    <source>
        <strain evidence="9 10">EC05</strain>
    </source>
</reference>
<dbReference type="InterPro" id="IPR019533">
    <property type="entry name" value="Peptidase_S26"/>
</dbReference>
<keyword evidence="10" id="KW-1185">Reference proteome</keyword>
<name>A0A8H4VIP9_9HYPO</name>
<feature type="active site" evidence="7">
    <location>
        <position position="84"/>
    </location>
</feature>
<evidence type="ECO:0000256" key="5">
    <source>
        <dbReference type="ARBA" id="ARBA00023136"/>
    </source>
</evidence>
<dbReference type="PANTHER" id="PTHR12383">
    <property type="entry name" value="PROTEASE FAMILY S26 MITOCHONDRIAL INNER MEMBRANE PROTEASE-RELATED"/>
    <property type="match status" value="1"/>
</dbReference>
<dbReference type="FunFam" id="2.10.109.10:FF:000015">
    <property type="entry name" value="Mitochondrial inner membrane protease subunit 1"/>
    <property type="match status" value="1"/>
</dbReference>
<feature type="domain" description="Peptidase S26" evidence="8">
    <location>
        <begin position="108"/>
        <end position="147"/>
    </location>
</feature>
<accession>A0A8H4VIP9</accession>
<organism evidence="9 10">
    <name type="scientific">Ophiocordyceps camponoti-floridani</name>
    <dbReference type="NCBI Taxonomy" id="2030778"/>
    <lineage>
        <taxon>Eukaryota</taxon>
        <taxon>Fungi</taxon>
        <taxon>Dikarya</taxon>
        <taxon>Ascomycota</taxon>
        <taxon>Pezizomycotina</taxon>
        <taxon>Sordariomycetes</taxon>
        <taxon>Hypocreomycetidae</taxon>
        <taxon>Hypocreales</taxon>
        <taxon>Ophiocordycipitaceae</taxon>
        <taxon>Ophiocordyceps</taxon>
    </lineage>
</organism>
<evidence type="ECO:0000259" key="8">
    <source>
        <dbReference type="Pfam" id="PF10502"/>
    </source>
</evidence>
<dbReference type="InterPro" id="IPR052064">
    <property type="entry name" value="Mito_IMP1_subunit"/>
</dbReference>
<dbReference type="InterPro" id="IPR019757">
    <property type="entry name" value="Pept_S26A_signal_pept_1_Lys-AS"/>
</dbReference>
<sequence>MFNHFLGHPFRLALSTAKLICVGHLTFTHLIQVSASAGPSMLPTFALMGEWLVLDKTARRGRGVTVGDVISYKIPFDPSGLGIKRVIGMPGDYVSISSPGELDEDHVMQVPEGHCWIAGDNLTVSRDSRLFGPLPLALVEAKAIAVLLPWKDKRWIGNGLSPVDNP</sequence>
<dbReference type="PANTHER" id="PTHR12383:SF16">
    <property type="entry name" value="MITOCHONDRIAL INNER MEMBRANE PROTEASE SUBUNIT 1"/>
    <property type="match status" value="1"/>
</dbReference>
<evidence type="ECO:0000256" key="3">
    <source>
        <dbReference type="ARBA" id="ARBA00022801"/>
    </source>
</evidence>
<proteinExistence type="inferred from homology"/>
<keyword evidence="5" id="KW-0472">Membrane</keyword>
<evidence type="ECO:0000256" key="7">
    <source>
        <dbReference type="PIRSR" id="PIRSR600223-1"/>
    </source>
</evidence>
<dbReference type="Proteomes" id="UP000562929">
    <property type="component" value="Unassembled WGS sequence"/>
</dbReference>
<dbReference type="OrthoDB" id="308440at2759"/>
<comment type="subcellular location">
    <subcellularLocation>
        <location evidence="1">Mitochondrion inner membrane</location>
    </subcellularLocation>
</comment>
<dbReference type="PROSITE" id="PS00760">
    <property type="entry name" value="SPASE_I_2"/>
    <property type="match status" value="1"/>
</dbReference>
<dbReference type="GO" id="GO:0004252">
    <property type="term" value="F:serine-type endopeptidase activity"/>
    <property type="evidence" value="ECO:0007669"/>
    <property type="project" value="InterPro"/>
</dbReference>
<gene>
    <name evidence="9" type="ORF">GQ602_001639</name>
</gene>
<dbReference type="EMBL" id="JAACLJ010000001">
    <property type="protein sequence ID" value="KAF4596026.1"/>
    <property type="molecule type" value="Genomic_DNA"/>
</dbReference>
<dbReference type="InterPro" id="IPR000223">
    <property type="entry name" value="Pept_S26A_signal_pept_1"/>
</dbReference>
<keyword evidence="2" id="KW-0999">Mitochondrion inner membrane</keyword>
<evidence type="ECO:0000256" key="6">
    <source>
        <dbReference type="ARBA" id="ARBA00038445"/>
    </source>
</evidence>
<dbReference type="PRINTS" id="PR00727">
    <property type="entry name" value="LEADERPTASE"/>
</dbReference>
<dbReference type="AlphaFoldDB" id="A0A8H4VIP9"/>
<dbReference type="GO" id="GO:0006627">
    <property type="term" value="P:protein processing involved in protein targeting to mitochondrion"/>
    <property type="evidence" value="ECO:0007669"/>
    <property type="project" value="TreeGrafter"/>
</dbReference>
<dbReference type="SUPFAM" id="SSF51306">
    <property type="entry name" value="LexA/Signal peptidase"/>
    <property type="match status" value="1"/>
</dbReference>
<protein>
    <submittedName>
        <fullName evidence="9">Peptidase S24/S26A/S26B/S26C</fullName>
    </submittedName>
</protein>
<evidence type="ECO:0000313" key="10">
    <source>
        <dbReference type="Proteomes" id="UP000562929"/>
    </source>
</evidence>
<feature type="active site" evidence="7">
    <location>
        <position position="40"/>
    </location>
</feature>